<evidence type="ECO:0000256" key="12">
    <source>
        <dbReference type="SAM" id="MobiDB-lite"/>
    </source>
</evidence>
<comment type="subcellular location">
    <subcellularLocation>
        <location evidence="2">Cytoplasm</location>
    </subcellularLocation>
</comment>
<dbReference type="CTD" id="9354"/>
<dbReference type="RefSeq" id="XP_028967843.1">
    <property type="nucleotide sequence ID" value="XM_029112010.1"/>
</dbReference>
<evidence type="ECO:0000256" key="6">
    <source>
        <dbReference type="ARBA" id="ARBA00022490"/>
    </source>
</evidence>
<evidence type="ECO:0000256" key="8">
    <source>
        <dbReference type="ARBA" id="ARBA00022786"/>
    </source>
</evidence>
<accession>A0AAJ7SH67</accession>
<dbReference type="PANTHER" id="PTHR13931">
    <property type="entry name" value="UBIQUITINATION FACTOR E4"/>
    <property type="match status" value="1"/>
</dbReference>
<dbReference type="SUPFAM" id="SSF57850">
    <property type="entry name" value="RING/U-box"/>
    <property type="match status" value="1"/>
</dbReference>
<dbReference type="SMART" id="SM00504">
    <property type="entry name" value="Ubox"/>
    <property type="match status" value="1"/>
</dbReference>
<dbReference type="GO" id="GO:0006511">
    <property type="term" value="P:ubiquitin-dependent protein catabolic process"/>
    <property type="evidence" value="ECO:0007669"/>
    <property type="project" value="InterPro"/>
</dbReference>
<dbReference type="GeneID" id="100902419"/>
<feature type="domain" description="U-box" evidence="13">
    <location>
        <begin position="906"/>
        <end position="980"/>
    </location>
</feature>
<dbReference type="PANTHER" id="PTHR13931:SF16">
    <property type="entry name" value="UBIQUITIN CONJUGATION FACTOR E4 A"/>
    <property type="match status" value="1"/>
</dbReference>
<dbReference type="Proteomes" id="UP000694867">
    <property type="component" value="Unplaced"/>
</dbReference>
<evidence type="ECO:0000256" key="5">
    <source>
        <dbReference type="ARBA" id="ARBA00012483"/>
    </source>
</evidence>
<comment type="similarity">
    <text evidence="4">Belongs to the ubiquitin conjugation factor E4 family.</text>
</comment>
<evidence type="ECO:0000256" key="9">
    <source>
        <dbReference type="ARBA" id="ARBA00022990"/>
    </source>
</evidence>
<name>A0AAJ7SH67_9ACAR</name>
<dbReference type="KEGG" id="goe:100902419"/>
<keyword evidence="6" id="KW-0963">Cytoplasm</keyword>
<dbReference type="GO" id="GO:0034450">
    <property type="term" value="F:ubiquitin-ubiquitin ligase activity"/>
    <property type="evidence" value="ECO:0007669"/>
    <property type="project" value="InterPro"/>
</dbReference>
<evidence type="ECO:0000256" key="7">
    <source>
        <dbReference type="ARBA" id="ARBA00022679"/>
    </source>
</evidence>
<evidence type="ECO:0000313" key="15">
    <source>
        <dbReference type="RefSeq" id="XP_028967843.1"/>
    </source>
</evidence>
<dbReference type="GO" id="GO:0005737">
    <property type="term" value="C:cytoplasm"/>
    <property type="evidence" value="ECO:0007669"/>
    <property type="project" value="UniProtKB-SubCell"/>
</dbReference>
<evidence type="ECO:0000256" key="10">
    <source>
        <dbReference type="ARBA" id="ARBA00037624"/>
    </source>
</evidence>
<comment type="function">
    <text evidence="10">Ubiquitin-protein ligase that probably functions as an E3 ligase in conjunction with specific E1 and E2 ligases. May also function as an E4 ligase mediating the assembly of polyubiquitin chains on substrates ubiquitinated by another E3 ubiquitin ligase. Mediates 'Lys-48'-linked polyubiquitination of substrates.</text>
</comment>
<dbReference type="EC" id="2.3.2.27" evidence="5"/>
<comment type="catalytic activity">
    <reaction evidence="1">
        <text>S-ubiquitinyl-[E2 ubiquitin-conjugating enzyme]-L-cysteine + [acceptor protein]-L-lysine = [E2 ubiquitin-conjugating enzyme]-L-cysteine + N(6)-ubiquitinyl-[acceptor protein]-L-lysine.</text>
        <dbReference type="EC" id="2.3.2.27"/>
    </reaction>
</comment>
<gene>
    <name evidence="15" type="primary">LOC100902419</name>
</gene>
<comment type="pathway">
    <text evidence="3">Protein modification; protein ubiquitination.</text>
</comment>
<evidence type="ECO:0000256" key="11">
    <source>
        <dbReference type="ARBA" id="ARBA00040077"/>
    </source>
</evidence>
<sequence length="980" mass="112080">MATNPFESLMPGKQSSNTEEEMQNGVDVAAERCGDEEIQLEDILRVSVDQNKCRCVFLQGMAESNARLVVDRMNEAVFERLMMDPETLARDKKDTRRVMYIYGCYQRSFRANLPGELCNKIRHILIEQAATCLMNEAIYPGPTNPPHSEQLKILVMDERCVRIGDFIRDLSLVIDERYKNGGEEVTLEAIITPSLTALAKEIKEQNVISTRIHLLLDRVRIFMQNEPLALALLRSQPVKAPAANRMNMMEEMLAVAELNQSLFGAVFGCSFLGSDHAQGWGFFENMTNMTMQDVAIQEKNMWSPMKQIQSVLFDMTNQLLRTSPTIRTLVVEWIGYALQMCSGRSKLGTNIAQVSHGFAINLLSVLLRLAQPFCTATDVNKVLKVDFTYPLWAYDGDKVRLRDLQEDTTLLPRKESYSIEKSTFLFPTACFFAVHKAILIGTRVIHDRLLELNKEISRLRSLYDDSKTQALGSQGQQALEALGKQLNALMSKYQCMRTVVFEPEFYNMLVNFTVASAHWLGEVAERPDLHALAPIDRLTLTPEYILENISDTLVMTKRFSERNLMLYTVHLSPMLRLITVFMGSAERVKNPHLRAKLAETLEALLITSDQNGQNSSISNSEVRCLLEQPVSDALAETLINVFVSIETNPQAVSFEEKFQYRRPMYLVLEQLWKLDKHRKHMEELSEIAIRGISDPVQPLFLRFANLLINDANYLLYESFQQMQKLKTLEKERPNWRNQPTDQRIQHEANFRHQGMLARFHNVMSRDTIHTVTWLTTSPVIRALFLQPILIDPIATMLNFFLVHLVGPEQKSLRVSDLSAYDFDPATLVVSIATIYLNLAEGQEGRNKFFQAIVRDQRSYKPELFTELQAVLSKIRRGGLSVGIEEFNRQLTEAETALARQEELVQDAPEEFNDPLLYTLMTDPVILPTSNITVDRNTIARHLLSDPTDPFNRQPLTLEMVTPNVELKQRIDTWLSEVKRK</sequence>
<dbReference type="InterPro" id="IPR013083">
    <property type="entry name" value="Znf_RING/FYVE/PHD"/>
</dbReference>
<reference evidence="15" key="1">
    <citation type="submission" date="2025-08" db="UniProtKB">
        <authorList>
            <consortium name="RefSeq"/>
        </authorList>
    </citation>
    <scope>IDENTIFICATION</scope>
</reference>
<feature type="region of interest" description="Disordered" evidence="12">
    <location>
        <begin position="1"/>
        <end position="22"/>
    </location>
</feature>
<proteinExistence type="inferred from homology"/>
<organism evidence="14 15">
    <name type="scientific">Galendromus occidentalis</name>
    <name type="common">western predatory mite</name>
    <dbReference type="NCBI Taxonomy" id="34638"/>
    <lineage>
        <taxon>Eukaryota</taxon>
        <taxon>Metazoa</taxon>
        <taxon>Ecdysozoa</taxon>
        <taxon>Arthropoda</taxon>
        <taxon>Chelicerata</taxon>
        <taxon>Arachnida</taxon>
        <taxon>Acari</taxon>
        <taxon>Parasitiformes</taxon>
        <taxon>Mesostigmata</taxon>
        <taxon>Gamasina</taxon>
        <taxon>Phytoseioidea</taxon>
        <taxon>Phytoseiidae</taxon>
        <taxon>Typhlodrominae</taxon>
        <taxon>Galendromus</taxon>
    </lineage>
</organism>
<dbReference type="CDD" id="cd16657">
    <property type="entry name" value="RING-Ubox_UBE4A"/>
    <property type="match status" value="1"/>
</dbReference>
<dbReference type="AlphaFoldDB" id="A0AAJ7SH67"/>
<evidence type="ECO:0000256" key="2">
    <source>
        <dbReference type="ARBA" id="ARBA00004496"/>
    </source>
</evidence>
<keyword evidence="8" id="KW-0833">Ubl conjugation pathway</keyword>
<dbReference type="InterPro" id="IPR019474">
    <property type="entry name" value="Ub_conjug_fac_E4_core"/>
</dbReference>
<evidence type="ECO:0000259" key="13">
    <source>
        <dbReference type="PROSITE" id="PS51698"/>
    </source>
</evidence>
<dbReference type="GO" id="GO:0005634">
    <property type="term" value="C:nucleus"/>
    <property type="evidence" value="ECO:0007669"/>
    <property type="project" value="TreeGrafter"/>
</dbReference>
<evidence type="ECO:0000313" key="14">
    <source>
        <dbReference type="Proteomes" id="UP000694867"/>
    </source>
</evidence>
<dbReference type="Pfam" id="PF10408">
    <property type="entry name" value="Ufd2P_core"/>
    <property type="match status" value="1"/>
</dbReference>
<dbReference type="Gene3D" id="3.30.40.10">
    <property type="entry name" value="Zinc/RING finger domain, C3HC4 (zinc finger)"/>
    <property type="match status" value="1"/>
</dbReference>
<dbReference type="GO" id="GO:0000209">
    <property type="term" value="P:protein polyubiquitination"/>
    <property type="evidence" value="ECO:0007669"/>
    <property type="project" value="TreeGrafter"/>
</dbReference>
<keyword evidence="7" id="KW-0808">Transferase</keyword>
<evidence type="ECO:0000256" key="1">
    <source>
        <dbReference type="ARBA" id="ARBA00000900"/>
    </source>
</evidence>
<dbReference type="GO" id="GO:0000151">
    <property type="term" value="C:ubiquitin ligase complex"/>
    <property type="evidence" value="ECO:0007669"/>
    <property type="project" value="InterPro"/>
</dbReference>
<protein>
    <recommendedName>
        <fullName evidence="11">Ubiquitin conjugation factor E4 A</fullName>
        <ecNumber evidence="5">2.3.2.27</ecNumber>
    </recommendedName>
</protein>
<evidence type="ECO:0000256" key="4">
    <source>
        <dbReference type="ARBA" id="ARBA00007434"/>
    </source>
</evidence>
<dbReference type="FunFam" id="3.30.40.10:FF:000055">
    <property type="entry name" value="Ubiquitin conjugation factor e4 a"/>
    <property type="match status" value="1"/>
</dbReference>
<dbReference type="PROSITE" id="PS51698">
    <property type="entry name" value="U_BOX"/>
    <property type="match status" value="1"/>
</dbReference>
<dbReference type="InterPro" id="IPR045132">
    <property type="entry name" value="UBE4"/>
</dbReference>
<keyword evidence="9" id="KW-0007">Acetylation</keyword>
<dbReference type="InterPro" id="IPR003613">
    <property type="entry name" value="Ubox_domain"/>
</dbReference>
<keyword evidence="14" id="KW-1185">Reference proteome</keyword>
<evidence type="ECO:0000256" key="3">
    <source>
        <dbReference type="ARBA" id="ARBA00004906"/>
    </source>
</evidence>
<dbReference type="GO" id="GO:0036503">
    <property type="term" value="P:ERAD pathway"/>
    <property type="evidence" value="ECO:0007669"/>
    <property type="project" value="InterPro"/>
</dbReference>
<dbReference type="Pfam" id="PF04564">
    <property type="entry name" value="U-box"/>
    <property type="match status" value="1"/>
</dbReference>